<dbReference type="NCBIfam" id="TIGR04183">
    <property type="entry name" value="Por_Secre_tail"/>
    <property type="match status" value="1"/>
</dbReference>
<dbReference type="InterPro" id="IPR000209">
    <property type="entry name" value="Peptidase_S8/S53_dom"/>
</dbReference>
<dbReference type="PROSITE" id="PS51892">
    <property type="entry name" value="SUBTILASE"/>
    <property type="match status" value="1"/>
</dbReference>
<feature type="domain" description="Secretion system C-terminal sorting" evidence="5">
    <location>
        <begin position="872"/>
        <end position="938"/>
    </location>
</feature>
<dbReference type="RefSeq" id="WP_188412535.1">
    <property type="nucleotide sequence ID" value="NZ_BMDJ01000003.1"/>
</dbReference>
<dbReference type="SUPFAM" id="SSF52743">
    <property type="entry name" value="Subtilisin-like"/>
    <property type="match status" value="1"/>
</dbReference>
<proteinExistence type="inferred from homology"/>
<keyword evidence="7" id="KW-1185">Reference proteome</keyword>
<comment type="caution">
    <text evidence="6">The sequence shown here is derived from an EMBL/GenBank/DDBJ whole genome shotgun (WGS) entry which is preliminary data.</text>
</comment>
<dbReference type="InterPro" id="IPR026444">
    <property type="entry name" value="Secre_tail"/>
</dbReference>
<evidence type="ECO:0000259" key="4">
    <source>
        <dbReference type="Pfam" id="PF00082"/>
    </source>
</evidence>
<evidence type="ECO:0000256" key="3">
    <source>
        <dbReference type="SAM" id="SignalP"/>
    </source>
</evidence>
<gene>
    <name evidence="6" type="ORF">GCM10008119_13880</name>
</gene>
<evidence type="ECO:0000256" key="1">
    <source>
        <dbReference type="ARBA" id="ARBA00011073"/>
    </source>
</evidence>
<evidence type="ECO:0000259" key="5">
    <source>
        <dbReference type="Pfam" id="PF18962"/>
    </source>
</evidence>
<feature type="signal peptide" evidence="3">
    <location>
        <begin position="1"/>
        <end position="20"/>
    </location>
</feature>
<accession>A0ABQ2BI22</accession>
<dbReference type="Pfam" id="PF00082">
    <property type="entry name" value="Peptidase_S8"/>
    <property type="match status" value="1"/>
</dbReference>
<dbReference type="Gene3D" id="2.60.120.380">
    <property type="match status" value="1"/>
</dbReference>
<evidence type="ECO:0008006" key="8">
    <source>
        <dbReference type="Google" id="ProtNLM"/>
    </source>
</evidence>
<dbReference type="PANTHER" id="PTHR43399:SF4">
    <property type="entry name" value="CELL WALL-ASSOCIATED PROTEASE"/>
    <property type="match status" value="1"/>
</dbReference>
<feature type="chain" id="PRO_5046299139" description="Por secretion system C-terminal sorting domain-containing protein" evidence="3">
    <location>
        <begin position="21"/>
        <end position="942"/>
    </location>
</feature>
<dbReference type="InterPro" id="IPR008979">
    <property type="entry name" value="Galactose-bd-like_sf"/>
</dbReference>
<dbReference type="Gene3D" id="3.40.50.200">
    <property type="entry name" value="Peptidase S8/S53 domain"/>
    <property type="match status" value="1"/>
</dbReference>
<dbReference type="InterPro" id="IPR051048">
    <property type="entry name" value="Peptidase_S8/S53_subtilisin"/>
</dbReference>
<dbReference type="InterPro" id="IPR036852">
    <property type="entry name" value="Peptidase_S8/S53_dom_sf"/>
</dbReference>
<comment type="similarity">
    <text evidence="1 2">Belongs to the peptidase S8 family.</text>
</comment>
<organism evidence="6 7">
    <name type="scientific">Pedobacter mendelii</name>
    <dbReference type="NCBI Taxonomy" id="1908240"/>
    <lineage>
        <taxon>Bacteria</taxon>
        <taxon>Pseudomonadati</taxon>
        <taxon>Bacteroidota</taxon>
        <taxon>Sphingobacteriia</taxon>
        <taxon>Sphingobacteriales</taxon>
        <taxon>Sphingobacteriaceae</taxon>
        <taxon>Pedobacter</taxon>
    </lineage>
</organism>
<dbReference type="EMBL" id="BMDJ01000003">
    <property type="protein sequence ID" value="GGI24683.1"/>
    <property type="molecule type" value="Genomic_DNA"/>
</dbReference>
<reference evidence="7" key="1">
    <citation type="journal article" date="2019" name="Int. J. Syst. Evol. Microbiol.">
        <title>The Global Catalogue of Microorganisms (GCM) 10K type strain sequencing project: providing services to taxonomists for standard genome sequencing and annotation.</title>
        <authorList>
            <consortium name="The Broad Institute Genomics Platform"/>
            <consortium name="The Broad Institute Genome Sequencing Center for Infectious Disease"/>
            <person name="Wu L."/>
            <person name="Ma J."/>
        </authorList>
    </citation>
    <scope>NUCLEOTIDE SEQUENCE [LARGE SCALE GENOMIC DNA]</scope>
    <source>
        <strain evidence="7">CCM 8939</strain>
    </source>
</reference>
<name>A0ABQ2BI22_9SPHI</name>
<evidence type="ECO:0000313" key="7">
    <source>
        <dbReference type="Proteomes" id="UP000645390"/>
    </source>
</evidence>
<evidence type="ECO:0000313" key="6">
    <source>
        <dbReference type="EMBL" id="GGI24683.1"/>
    </source>
</evidence>
<dbReference type="Pfam" id="PF18962">
    <property type="entry name" value="Por_Secre_tail"/>
    <property type="match status" value="1"/>
</dbReference>
<keyword evidence="3" id="KW-0732">Signal</keyword>
<feature type="domain" description="Peptidase S8/S53" evidence="4">
    <location>
        <begin position="242"/>
        <end position="455"/>
    </location>
</feature>
<protein>
    <recommendedName>
        <fullName evidence="8">Por secretion system C-terminal sorting domain-containing protein</fullName>
    </recommendedName>
</protein>
<comment type="caution">
    <text evidence="2">Lacks conserved residue(s) required for the propagation of feature annotation.</text>
</comment>
<dbReference type="SUPFAM" id="SSF49785">
    <property type="entry name" value="Galactose-binding domain-like"/>
    <property type="match status" value="1"/>
</dbReference>
<sequence length="942" mass="103651">MRVISIYLVLLICLSVQALNAQVQHIGIEKKIQKYVDRTNIVPIQQAENLILVDFKRVLNAKEIEELKPRKSISATCFIVEKQSYVSLVNDVNFEAKANGLWKASDPLIKLLENSFKKDYLILARLAFKVYSNQPPAFLKSYKIANYDVENRLAKIYINAYDLYQLLFREEILYADIEQVAKPDVVINGIDLGLNQVSNARVAYPAIDGAGVNISFKEGMYDTKDLDLLGKTISGSLIASPITTHATIMASLALGSGNSFIRGMGVAPVARLAFSSFANLMPDEIANLRALNIRLQNHSYGTDLENVYGIEAAAYDKQVYETDTIVHIFSAGNKGTSTPGLGSYKDLTAKANLTGNFKQAKNLLVIGGINRDNLSETLSSRGPAYDGRVKPELVALGEDGTSGSAAVTSGSVALLEQYYLNKNGKSPSSALIRSILINAADDLGNPQVDYIYGYGKVNVYQALKTLDENRFIGSEVQKNQDLVIPLSVPANVAEVKATITWNDPPAAVNAVQSLVNRLEMSVENPAGGLTLPWVLSNFPNLDSLNKPAVQKKDLLNNIQQVSLNQPENGNYKIHVKGAGITQSTGQRFYLAYSYKFNNTFSFISPEKDEFFFAGEDNYIRWENTFAAQTGVLSVSYDDGKTWNSINTSVDLSKGFYKWAAPNLFSKAMVKMEVSGNVVFSKSFVLSAPRNLTVGYACADAVVLNWNSQPNAKDYTLYTIFDNKLSPFLNTADTIIKLDKAKIMGNYFAVAANGNGFSGLKSYTIDYTQQGVSCYTRSLSASVVAGQKIQLDLSIGTTLDLKNIIWEKQAGVNTFIVLKQTNVSGNQLNYSIFDENPKNGLQFYRVTFETTNGKIISDLVSVVFLKPDDFSFYPNPVTDYLTILSGSFDDYSLSVFNILGQKVFDGRATSSNKFDLSKLSSGVYVGVIIKNGQQLNKFKIIKN</sequence>
<evidence type="ECO:0000256" key="2">
    <source>
        <dbReference type="PROSITE-ProRule" id="PRU01240"/>
    </source>
</evidence>
<dbReference type="Proteomes" id="UP000645390">
    <property type="component" value="Unassembled WGS sequence"/>
</dbReference>
<dbReference type="PANTHER" id="PTHR43399">
    <property type="entry name" value="SUBTILISIN-RELATED"/>
    <property type="match status" value="1"/>
</dbReference>